<dbReference type="Proteomes" id="UP000037151">
    <property type="component" value="Unassembled WGS sequence"/>
</dbReference>
<reference evidence="6" key="1">
    <citation type="submission" date="2014-07" db="EMBL/GenBank/DDBJ databases">
        <title>Genome sequencing of plant-pathogenic Streptomyces species.</title>
        <authorList>
            <person name="Harrison J."/>
            <person name="Sapp M."/>
            <person name="Thwaites R."/>
            <person name="Studholme D.J."/>
        </authorList>
    </citation>
    <scope>NUCLEOTIDE SEQUENCE [LARGE SCALE GENOMIC DNA]</scope>
    <source>
        <strain evidence="6">NCPPB 4445</strain>
    </source>
</reference>
<evidence type="ECO:0008006" key="7">
    <source>
        <dbReference type="Google" id="ProtNLM"/>
    </source>
</evidence>
<organism evidence="5 6">
    <name type="scientific">Streptomyces acidiscabies</name>
    <dbReference type="NCBI Taxonomy" id="42234"/>
    <lineage>
        <taxon>Bacteria</taxon>
        <taxon>Bacillati</taxon>
        <taxon>Actinomycetota</taxon>
        <taxon>Actinomycetes</taxon>
        <taxon>Kitasatosporales</taxon>
        <taxon>Streptomycetaceae</taxon>
        <taxon>Streptomyces</taxon>
    </lineage>
</organism>
<evidence type="ECO:0000313" key="6">
    <source>
        <dbReference type="Proteomes" id="UP000037151"/>
    </source>
</evidence>
<dbReference type="Gene3D" id="3.30.300.30">
    <property type="match status" value="1"/>
</dbReference>
<dbReference type="InterPro" id="IPR000873">
    <property type="entry name" value="AMP-dep_synth/lig_dom"/>
</dbReference>
<evidence type="ECO:0000259" key="4">
    <source>
        <dbReference type="Pfam" id="PF13193"/>
    </source>
</evidence>
<comment type="caution">
    <text evidence="5">The sequence shown here is derived from an EMBL/GenBank/DDBJ whole genome shotgun (WGS) entry which is preliminary data.</text>
</comment>
<dbReference type="PANTHER" id="PTHR24096">
    <property type="entry name" value="LONG-CHAIN-FATTY-ACID--COA LIGASE"/>
    <property type="match status" value="1"/>
</dbReference>
<dbReference type="PROSITE" id="PS00455">
    <property type="entry name" value="AMP_BINDING"/>
    <property type="match status" value="1"/>
</dbReference>
<evidence type="ECO:0000256" key="2">
    <source>
        <dbReference type="ARBA" id="ARBA00022598"/>
    </source>
</evidence>
<gene>
    <name evidence="5" type="ORF">IQ63_31990</name>
</gene>
<dbReference type="Pfam" id="PF13193">
    <property type="entry name" value="AMP-binding_C"/>
    <property type="match status" value="1"/>
</dbReference>
<proteinExistence type="inferred from homology"/>
<sequence>MTALRDGSAALAAIPRTWAARTPEAACLTYEDTTLTWHEVYERSRRVAQGLADSGGGPGERVLYLGRNRPEFFEMLFGASMAGQVSVPVNWRLKPRELLVVVNNARPRTVFVTGEFLDRLDSIRDELTTVESVVVIGDDSEDYEKWLARRSPQEFPVVAADTDPVLMMYTSGTTGVPKAALFDDRALRATFRAVEFMGVTRDSVLLAALPLFHAAGLNTAIAALAAGAHCVLAADAKPRSVLEAVERHRVTATMVVPSVLKAMEREDVDRYDLSALDVIGYAGSPIEPELLRSCLRRYRCRFLQLYGMTETIGISVLGPEDHDVDDRDGKLLSAGRPLPDVTVRVVDPVTGQDVAEGVVGEVWARTPTSMSGYWADPEETARVLTPDGFVRTGDAGFLRAGCLHLRDRLKDVIISGGENVYPGEVERVLSAHPGIADVAVVGAPSERWGETVRAVVVRRPSHASLTEDEVISYAREHLAGYKCPTVVDFAGRLPRNASGKVLRTHLREP</sequence>
<dbReference type="GO" id="GO:0016405">
    <property type="term" value="F:CoA-ligase activity"/>
    <property type="evidence" value="ECO:0007669"/>
    <property type="project" value="TreeGrafter"/>
</dbReference>
<dbReference type="AlphaFoldDB" id="A0A0L0JUG3"/>
<dbReference type="EMBL" id="JPPY01000180">
    <property type="protein sequence ID" value="KND29065.1"/>
    <property type="molecule type" value="Genomic_DNA"/>
</dbReference>
<dbReference type="PANTHER" id="PTHR24096:SF267">
    <property type="entry name" value="MALONATE--COA LIGASE ACSF3, MITOCHONDRIAL"/>
    <property type="match status" value="1"/>
</dbReference>
<dbReference type="InterPro" id="IPR020845">
    <property type="entry name" value="AMP-binding_CS"/>
</dbReference>
<dbReference type="InterPro" id="IPR045851">
    <property type="entry name" value="AMP-bd_C_sf"/>
</dbReference>
<dbReference type="RefSeq" id="WP_050373727.1">
    <property type="nucleotide sequence ID" value="NZ_KQ257831.1"/>
</dbReference>
<accession>A0A0L0JUG3</accession>
<evidence type="ECO:0000256" key="1">
    <source>
        <dbReference type="ARBA" id="ARBA00006432"/>
    </source>
</evidence>
<feature type="domain" description="AMP-binding enzyme C-terminal" evidence="4">
    <location>
        <begin position="424"/>
        <end position="500"/>
    </location>
</feature>
<feature type="domain" description="AMP-dependent synthetase/ligase" evidence="3">
    <location>
        <begin position="17"/>
        <end position="374"/>
    </location>
</feature>
<comment type="similarity">
    <text evidence="1">Belongs to the ATP-dependent AMP-binding enzyme family.</text>
</comment>
<evidence type="ECO:0000313" key="5">
    <source>
        <dbReference type="EMBL" id="KND29065.1"/>
    </source>
</evidence>
<protein>
    <recommendedName>
        <fullName evidence="7">Long-chain-fatty-acid--CoA ligase</fullName>
    </recommendedName>
</protein>
<dbReference type="Gene3D" id="3.40.50.12780">
    <property type="entry name" value="N-terminal domain of ligase-like"/>
    <property type="match status" value="1"/>
</dbReference>
<dbReference type="InterPro" id="IPR025110">
    <property type="entry name" value="AMP-bd_C"/>
</dbReference>
<dbReference type="OrthoDB" id="9803968at2"/>
<name>A0A0L0JUG3_9ACTN</name>
<dbReference type="FunFam" id="3.30.300.30:FF:000008">
    <property type="entry name" value="2,3-dihydroxybenzoate-AMP ligase"/>
    <property type="match status" value="1"/>
</dbReference>
<evidence type="ECO:0000259" key="3">
    <source>
        <dbReference type="Pfam" id="PF00501"/>
    </source>
</evidence>
<dbReference type="InterPro" id="IPR042099">
    <property type="entry name" value="ANL_N_sf"/>
</dbReference>
<keyword evidence="2" id="KW-0436">Ligase</keyword>
<dbReference type="SUPFAM" id="SSF56801">
    <property type="entry name" value="Acetyl-CoA synthetase-like"/>
    <property type="match status" value="1"/>
</dbReference>
<dbReference type="PATRIC" id="fig|42234.21.peg.6587"/>
<dbReference type="Pfam" id="PF00501">
    <property type="entry name" value="AMP-binding"/>
    <property type="match status" value="1"/>
</dbReference>